<organism evidence="2 3">
    <name type="scientific">Castilleja foliolosa</name>
    <dbReference type="NCBI Taxonomy" id="1961234"/>
    <lineage>
        <taxon>Eukaryota</taxon>
        <taxon>Viridiplantae</taxon>
        <taxon>Streptophyta</taxon>
        <taxon>Embryophyta</taxon>
        <taxon>Tracheophyta</taxon>
        <taxon>Spermatophyta</taxon>
        <taxon>Magnoliopsida</taxon>
        <taxon>eudicotyledons</taxon>
        <taxon>Gunneridae</taxon>
        <taxon>Pentapetalae</taxon>
        <taxon>asterids</taxon>
        <taxon>lamiids</taxon>
        <taxon>Lamiales</taxon>
        <taxon>Orobanchaceae</taxon>
        <taxon>Pedicularideae</taxon>
        <taxon>Castillejinae</taxon>
        <taxon>Castilleja</taxon>
    </lineage>
</organism>
<proteinExistence type="predicted"/>
<dbReference type="InterPro" id="IPR036397">
    <property type="entry name" value="RNaseH_sf"/>
</dbReference>
<reference evidence="3" key="1">
    <citation type="journal article" date="2024" name="IScience">
        <title>Strigolactones Initiate the Formation of Haustorium-like Structures in Castilleja.</title>
        <authorList>
            <person name="Buerger M."/>
            <person name="Peterson D."/>
            <person name="Chory J."/>
        </authorList>
    </citation>
    <scope>NUCLEOTIDE SEQUENCE [LARGE SCALE GENOMIC DNA]</scope>
</reference>
<evidence type="ECO:0000259" key="1">
    <source>
        <dbReference type="Pfam" id="PF13456"/>
    </source>
</evidence>
<dbReference type="PANTHER" id="PTHR47723:SF19">
    <property type="entry name" value="POLYNUCLEOTIDYL TRANSFERASE, RIBONUCLEASE H-LIKE SUPERFAMILY PROTEIN"/>
    <property type="match status" value="1"/>
</dbReference>
<dbReference type="Gene3D" id="3.30.420.10">
    <property type="entry name" value="Ribonuclease H-like superfamily/Ribonuclease H"/>
    <property type="match status" value="1"/>
</dbReference>
<dbReference type="PANTHER" id="PTHR47723">
    <property type="entry name" value="OS05G0353850 PROTEIN"/>
    <property type="match status" value="1"/>
</dbReference>
<gene>
    <name evidence="2" type="ORF">CASFOL_004887</name>
</gene>
<feature type="domain" description="RNase H type-1" evidence="1">
    <location>
        <begin position="10"/>
        <end position="110"/>
    </location>
</feature>
<protein>
    <recommendedName>
        <fullName evidence="1">RNase H type-1 domain-containing protein</fullName>
    </recommendedName>
</protein>
<evidence type="ECO:0000313" key="2">
    <source>
        <dbReference type="EMBL" id="KAL3651885.1"/>
    </source>
</evidence>
<dbReference type="InterPro" id="IPR012337">
    <property type="entry name" value="RNaseH-like_sf"/>
</dbReference>
<dbReference type="AlphaFoldDB" id="A0ABD3EBR8"/>
<dbReference type="CDD" id="cd06222">
    <property type="entry name" value="RNase_H_like"/>
    <property type="match status" value="1"/>
</dbReference>
<sequence>MVHIKITKPRRIIRNHKGDMVAAFWCTLHTSDVDTTEMMVVAKRIDLCRQLGIENVQIETDSMAVVKASRNNTNNPDESYLTRKYRTHLNHTHHIRREQNGASNLLAKKAILEKENTSKMIGQLPLKLEKRSSWIASDSITFEEDNKAQLMKKMEQEANLGRTIWNLLIILANFEIGK</sequence>
<accession>A0ABD3EBR8</accession>
<comment type="caution">
    <text evidence="2">The sequence shown here is derived from an EMBL/GenBank/DDBJ whole genome shotgun (WGS) entry which is preliminary data.</text>
</comment>
<dbReference type="SUPFAM" id="SSF53098">
    <property type="entry name" value="Ribonuclease H-like"/>
    <property type="match status" value="1"/>
</dbReference>
<evidence type="ECO:0000313" key="3">
    <source>
        <dbReference type="Proteomes" id="UP001632038"/>
    </source>
</evidence>
<keyword evidence="3" id="KW-1185">Reference proteome</keyword>
<dbReference type="Pfam" id="PF13456">
    <property type="entry name" value="RVT_3"/>
    <property type="match status" value="1"/>
</dbReference>
<dbReference type="InterPro" id="IPR053151">
    <property type="entry name" value="RNase_H-like"/>
</dbReference>
<dbReference type="InterPro" id="IPR044730">
    <property type="entry name" value="RNase_H-like_dom_plant"/>
</dbReference>
<dbReference type="Proteomes" id="UP001632038">
    <property type="component" value="Unassembled WGS sequence"/>
</dbReference>
<dbReference type="InterPro" id="IPR002156">
    <property type="entry name" value="RNaseH_domain"/>
</dbReference>
<dbReference type="EMBL" id="JAVIJP010000006">
    <property type="protein sequence ID" value="KAL3651885.1"/>
    <property type="molecule type" value="Genomic_DNA"/>
</dbReference>
<name>A0ABD3EBR8_9LAMI</name>